<dbReference type="AlphaFoldDB" id="A0AA88QX01"/>
<name>A0AA88QX01_9ASTE</name>
<evidence type="ECO:0000313" key="2">
    <source>
        <dbReference type="EMBL" id="KAK2973449.1"/>
    </source>
</evidence>
<evidence type="ECO:0000313" key="3">
    <source>
        <dbReference type="Proteomes" id="UP001187471"/>
    </source>
</evidence>
<keyword evidence="3" id="KW-1185">Reference proteome</keyword>
<dbReference type="Proteomes" id="UP001187471">
    <property type="component" value="Unassembled WGS sequence"/>
</dbReference>
<feature type="region of interest" description="Disordered" evidence="1">
    <location>
        <begin position="246"/>
        <end position="266"/>
    </location>
</feature>
<organism evidence="2 3">
    <name type="scientific">Escallonia rubra</name>
    <dbReference type="NCBI Taxonomy" id="112253"/>
    <lineage>
        <taxon>Eukaryota</taxon>
        <taxon>Viridiplantae</taxon>
        <taxon>Streptophyta</taxon>
        <taxon>Embryophyta</taxon>
        <taxon>Tracheophyta</taxon>
        <taxon>Spermatophyta</taxon>
        <taxon>Magnoliopsida</taxon>
        <taxon>eudicotyledons</taxon>
        <taxon>Gunneridae</taxon>
        <taxon>Pentapetalae</taxon>
        <taxon>asterids</taxon>
        <taxon>campanulids</taxon>
        <taxon>Escalloniales</taxon>
        <taxon>Escalloniaceae</taxon>
        <taxon>Escallonia</taxon>
    </lineage>
</organism>
<comment type="caution">
    <text evidence="2">The sequence shown here is derived from an EMBL/GenBank/DDBJ whole genome shotgun (WGS) entry which is preliminary data.</text>
</comment>
<sequence>MNLQIPNNELDDILDHDLNQFDNLPPIDVLLAQLEQMPMDDIMDIDIEQISDENTTDDDTEAEEIIVSDDFDDEASSKNGSAGVSSEFTNPVSLTVMEDHAPIGATDDDDKISDTILDGNLLLIANDLEATLQSPLTNTSTGWLEGSKCPDQIQFLHLLVKIHSFLQISSLISQVAKWELLCPSSNQRIFSITQSLDWAPPNTRSAIFHAKGQPTANFNWARSLLSSLSDYGLQLVLLNLKNAQPAPCSPHDHRPPPKPTCINQTH</sequence>
<reference evidence="2" key="1">
    <citation type="submission" date="2022-12" db="EMBL/GenBank/DDBJ databases">
        <title>Draft genome assemblies for two species of Escallonia (Escalloniales).</title>
        <authorList>
            <person name="Chanderbali A."/>
            <person name="Dervinis C."/>
            <person name="Anghel I."/>
            <person name="Soltis D."/>
            <person name="Soltis P."/>
            <person name="Zapata F."/>
        </authorList>
    </citation>
    <scope>NUCLEOTIDE SEQUENCE</scope>
    <source>
        <strain evidence="2">UCBG92.1500</strain>
        <tissue evidence="2">Leaf</tissue>
    </source>
</reference>
<gene>
    <name evidence="2" type="ORF">RJ640_007950</name>
</gene>
<protein>
    <submittedName>
        <fullName evidence="2">Uncharacterized protein</fullName>
    </submittedName>
</protein>
<dbReference type="EMBL" id="JAVXUO010002416">
    <property type="protein sequence ID" value="KAK2973449.1"/>
    <property type="molecule type" value="Genomic_DNA"/>
</dbReference>
<accession>A0AA88QX01</accession>
<proteinExistence type="predicted"/>
<evidence type="ECO:0000256" key="1">
    <source>
        <dbReference type="SAM" id="MobiDB-lite"/>
    </source>
</evidence>